<dbReference type="Gene3D" id="1.10.10.10">
    <property type="entry name" value="Winged helix-like DNA-binding domain superfamily/Winged helix DNA-binding domain"/>
    <property type="match status" value="1"/>
</dbReference>
<reference evidence="6 9" key="2">
    <citation type="journal article" date="2019" name="Emerg. Microbes Infect.">
        <title>Comprehensive subspecies identification of 175 nontuberculous mycobacteria species based on 7547 genomic profiles.</title>
        <authorList>
            <person name="Matsumoto Y."/>
            <person name="Kinjo T."/>
            <person name="Motooka D."/>
            <person name="Nabeya D."/>
            <person name="Jung N."/>
            <person name="Uechi K."/>
            <person name="Horii T."/>
            <person name="Iida T."/>
            <person name="Fujita J."/>
            <person name="Nakamura S."/>
        </authorList>
    </citation>
    <scope>NUCLEOTIDE SEQUENCE [LARGE SCALE GENOMIC DNA]</scope>
    <source>
        <strain evidence="6 9">JCM 6377</strain>
    </source>
</reference>
<comment type="caution">
    <text evidence="7">The sequence shown here is derived from an EMBL/GenBank/DDBJ whole genome shotgun (WGS) entry which is preliminary data.</text>
</comment>
<gene>
    <name evidence="6" type="primary">kipR</name>
    <name evidence="7" type="ORF">CQY20_20990</name>
    <name evidence="6" type="ORF">MAGR_55820</name>
</gene>
<dbReference type="Pfam" id="PF01614">
    <property type="entry name" value="IclR_C"/>
    <property type="match status" value="1"/>
</dbReference>
<evidence type="ECO:0000313" key="6">
    <source>
        <dbReference type="EMBL" id="GFG54141.1"/>
    </source>
</evidence>
<organism evidence="7 8">
    <name type="scientific">Mycolicibacterium agri</name>
    <name type="common">Mycobacterium agri</name>
    <dbReference type="NCBI Taxonomy" id="36811"/>
    <lineage>
        <taxon>Bacteria</taxon>
        <taxon>Bacillati</taxon>
        <taxon>Actinomycetota</taxon>
        <taxon>Actinomycetes</taxon>
        <taxon>Mycobacteriales</taxon>
        <taxon>Mycobacteriaceae</taxon>
        <taxon>Mycolicibacterium</taxon>
    </lineage>
</organism>
<dbReference type="EMBL" id="PDCP01000041">
    <property type="protein sequence ID" value="PEG35712.1"/>
    <property type="molecule type" value="Genomic_DNA"/>
</dbReference>
<dbReference type="Proteomes" id="UP000465302">
    <property type="component" value="Unassembled WGS sequence"/>
</dbReference>
<dbReference type="Gene3D" id="3.30.450.40">
    <property type="match status" value="1"/>
</dbReference>
<sequence>MTSDDTDDDAAPTYTAEAEHRGVATKLFTLLEAVAAAPDGISVREVARETGIDKSSVSRIFNQLAALDVVEQSPLTGRYEVGRRLSSLGEVLHTHNSLWGLAEPIVRDLVARFDETCYFIVREGNQARFQERIDCRQAIRYVIEPGVVSPLYAGAAGRAILAGMPPEEATKYLEEVDVSPMTSETVIDRALLQKFVEQDRERGYSVSLGERVAGGRGIGAPVLRADGYCVAAILWTCPSTRFDLTRVEEFGAAVREAALKLSHLLGYSADAA</sequence>
<dbReference type="SMART" id="SM00346">
    <property type="entry name" value="HTH_ICLR"/>
    <property type="match status" value="1"/>
</dbReference>
<feature type="domain" description="HTH iclR-type" evidence="4">
    <location>
        <begin position="21"/>
        <end position="83"/>
    </location>
</feature>
<dbReference type="OrthoDB" id="8479143at2"/>
<dbReference type="SUPFAM" id="SSF55781">
    <property type="entry name" value="GAF domain-like"/>
    <property type="match status" value="1"/>
</dbReference>
<proteinExistence type="predicted"/>
<protein>
    <submittedName>
        <fullName evidence="6">HTH-type transcriptional regulator KipR</fullName>
    </submittedName>
</protein>
<accession>A0A2A7MV73</accession>
<dbReference type="PROSITE" id="PS51078">
    <property type="entry name" value="ICLR_ED"/>
    <property type="match status" value="1"/>
</dbReference>
<dbReference type="InterPro" id="IPR036390">
    <property type="entry name" value="WH_DNA-bd_sf"/>
</dbReference>
<evidence type="ECO:0000256" key="2">
    <source>
        <dbReference type="ARBA" id="ARBA00023125"/>
    </source>
</evidence>
<evidence type="ECO:0000256" key="3">
    <source>
        <dbReference type="ARBA" id="ARBA00023163"/>
    </source>
</evidence>
<evidence type="ECO:0000259" key="5">
    <source>
        <dbReference type="PROSITE" id="PS51078"/>
    </source>
</evidence>
<dbReference type="InterPro" id="IPR036388">
    <property type="entry name" value="WH-like_DNA-bd_sf"/>
</dbReference>
<keyword evidence="8" id="KW-1185">Reference proteome</keyword>
<dbReference type="GO" id="GO:0003700">
    <property type="term" value="F:DNA-binding transcription factor activity"/>
    <property type="evidence" value="ECO:0007669"/>
    <property type="project" value="TreeGrafter"/>
</dbReference>
<keyword evidence="1" id="KW-0805">Transcription regulation</keyword>
<reference evidence="7 8" key="1">
    <citation type="submission" date="2017-10" db="EMBL/GenBank/DDBJ databases">
        <title>The new phylogeny of genus Mycobacterium.</title>
        <authorList>
            <person name="Tortoli E."/>
            <person name="Trovato A."/>
            <person name="Cirillo D.M."/>
        </authorList>
    </citation>
    <scope>NUCLEOTIDE SEQUENCE [LARGE SCALE GENOMIC DNA]</scope>
    <source>
        <strain evidence="7 8">CCUG37673</strain>
    </source>
</reference>
<feature type="domain" description="IclR-ED" evidence="5">
    <location>
        <begin position="84"/>
        <end position="267"/>
    </location>
</feature>
<dbReference type="InterPro" id="IPR005471">
    <property type="entry name" value="Tscrpt_reg_IclR_N"/>
</dbReference>
<reference evidence="6" key="3">
    <citation type="submission" date="2020-02" db="EMBL/GenBank/DDBJ databases">
        <authorList>
            <person name="Matsumoto Y."/>
            <person name="Motooka D."/>
            <person name="Nakamura S."/>
        </authorList>
    </citation>
    <scope>NUCLEOTIDE SEQUENCE</scope>
    <source>
        <strain evidence="6">JCM 6377</strain>
    </source>
</reference>
<keyword evidence="2" id="KW-0238">DNA-binding</keyword>
<dbReference type="PANTHER" id="PTHR30136">
    <property type="entry name" value="HELIX-TURN-HELIX TRANSCRIPTIONAL REGULATOR, ICLR FAMILY"/>
    <property type="match status" value="1"/>
</dbReference>
<dbReference type="EMBL" id="BLKS01000001">
    <property type="protein sequence ID" value="GFG54141.1"/>
    <property type="molecule type" value="Genomic_DNA"/>
</dbReference>
<evidence type="ECO:0000259" key="4">
    <source>
        <dbReference type="PROSITE" id="PS51077"/>
    </source>
</evidence>
<dbReference type="InterPro" id="IPR014757">
    <property type="entry name" value="Tscrpt_reg_IclR_C"/>
</dbReference>
<evidence type="ECO:0000313" key="9">
    <source>
        <dbReference type="Proteomes" id="UP000465302"/>
    </source>
</evidence>
<dbReference type="GO" id="GO:0045892">
    <property type="term" value="P:negative regulation of DNA-templated transcription"/>
    <property type="evidence" value="ECO:0007669"/>
    <property type="project" value="TreeGrafter"/>
</dbReference>
<evidence type="ECO:0000256" key="1">
    <source>
        <dbReference type="ARBA" id="ARBA00023015"/>
    </source>
</evidence>
<dbReference type="PANTHER" id="PTHR30136:SF24">
    <property type="entry name" value="HTH-TYPE TRANSCRIPTIONAL REPRESSOR ALLR"/>
    <property type="match status" value="1"/>
</dbReference>
<dbReference type="AlphaFoldDB" id="A0A2A7MV73"/>
<evidence type="ECO:0000313" key="7">
    <source>
        <dbReference type="EMBL" id="PEG35712.1"/>
    </source>
</evidence>
<dbReference type="RefSeq" id="WP_097942011.1">
    <property type="nucleotide sequence ID" value="NZ_BLKS01000001.1"/>
</dbReference>
<dbReference type="GO" id="GO:0003677">
    <property type="term" value="F:DNA binding"/>
    <property type="evidence" value="ECO:0007669"/>
    <property type="project" value="UniProtKB-KW"/>
</dbReference>
<dbReference type="Proteomes" id="UP000220914">
    <property type="component" value="Unassembled WGS sequence"/>
</dbReference>
<dbReference type="Pfam" id="PF09339">
    <property type="entry name" value="HTH_IclR"/>
    <property type="match status" value="1"/>
</dbReference>
<keyword evidence="3" id="KW-0804">Transcription</keyword>
<dbReference type="PROSITE" id="PS51077">
    <property type="entry name" value="HTH_ICLR"/>
    <property type="match status" value="1"/>
</dbReference>
<dbReference type="InterPro" id="IPR050707">
    <property type="entry name" value="HTH_MetabolicPath_Reg"/>
</dbReference>
<name>A0A2A7MV73_MYCAG</name>
<dbReference type="InterPro" id="IPR029016">
    <property type="entry name" value="GAF-like_dom_sf"/>
</dbReference>
<evidence type="ECO:0000313" key="8">
    <source>
        <dbReference type="Proteomes" id="UP000220914"/>
    </source>
</evidence>
<dbReference type="SUPFAM" id="SSF46785">
    <property type="entry name" value="Winged helix' DNA-binding domain"/>
    <property type="match status" value="1"/>
</dbReference>